<evidence type="ECO:0000313" key="5">
    <source>
        <dbReference type="Proteomes" id="UP000546200"/>
    </source>
</evidence>
<dbReference type="GO" id="GO:0016020">
    <property type="term" value="C:membrane"/>
    <property type="evidence" value="ECO:0007669"/>
    <property type="project" value="TreeGrafter"/>
</dbReference>
<feature type="transmembrane region" description="Helical" evidence="2">
    <location>
        <begin position="192"/>
        <end position="209"/>
    </location>
</feature>
<dbReference type="RefSeq" id="WP_184059162.1">
    <property type="nucleotide sequence ID" value="NZ_JACIJK010000009.1"/>
</dbReference>
<keyword evidence="2" id="KW-0472">Membrane</keyword>
<dbReference type="Pfam" id="PF01757">
    <property type="entry name" value="Acyl_transf_3"/>
    <property type="match status" value="1"/>
</dbReference>
<evidence type="ECO:0000256" key="1">
    <source>
        <dbReference type="SAM" id="MobiDB-lite"/>
    </source>
</evidence>
<evidence type="ECO:0000259" key="3">
    <source>
        <dbReference type="Pfam" id="PF01757"/>
    </source>
</evidence>
<dbReference type="PANTHER" id="PTHR23028">
    <property type="entry name" value="ACETYLTRANSFERASE"/>
    <property type="match status" value="1"/>
</dbReference>
<feature type="transmembrane region" description="Helical" evidence="2">
    <location>
        <begin position="166"/>
        <end position="186"/>
    </location>
</feature>
<feature type="transmembrane region" description="Helical" evidence="2">
    <location>
        <begin position="93"/>
        <end position="114"/>
    </location>
</feature>
<feature type="transmembrane region" description="Helical" evidence="2">
    <location>
        <begin position="53"/>
        <end position="72"/>
    </location>
</feature>
<dbReference type="EMBL" id="JACIJK010000009">
    <property type="protein sequence ID" value="MBB5716153.1"/>
    <property type="molecule type" value="Genomic_DNA"/>
</dbReference>
<sequence length="378" mass="41022">MRGKASEARIDFLDKLRGLAAALVFVQHAADHIILESSGAYLRPLFVEAFDAGRFGVALFFIISGYVVPFSIKGPLAIRSFVIGRVFRLYPAYWLSIFAALAVFYIFKGFVLPWKQVVVNMTMLEALFGVPFVLGPYWTLIIEIAFYVFAALLYKVGRLHSQAVAFLLVAAFAGGSILLTMGSILTGHYLRANLALNLSLMFLGLVLRLEDEKGAAGKKRYELGGLTLVFGAIIFSALLGGDRAGPLFTTTSFTSGYVLAVLCFLASRAHVFRLPQWLAWLGTISYSVYLFHEVVLSAADPVLSRTSSGASHLLIVVVCAVLAVAVSTLVYHLVEKPNIRRGRAIVSWIRSRPDAGPSRGASPSSKDGPVNVTGPPNN</sequence>
<comment type="caution">
    <text evidence="4">The sequence shown here is derived from an EMBL/GenBank/DDBJ whole genome shotgun (WGS) entry which is preliminary data.</text>
</comment>
<protein>
    <submittedName>
        <fullName evidence="4">Peptidoglycan/LPS O-acetylase OafA/YrhL</fullName>
    </submittedName>
</protein>
<gene>
    <name evidence="4" type="ORF">FHS94_003013</name>
</gene>
<proteinExistence type="predicted"/>
<feature type="transmembrane region" description="Helical" evidence="2">
    <location>
        <begin position="134"/>
        <end position="154"/>
    </location>
</feature>
<keyword evidence="2" id="KW-1133">Transmembrane helix</keyword>
<accession>A0A7W9EX35</accession>
<keyword evidence="5" id="KW-1185">Reference proteome</keyword>
<dbReference type="GO" id="GO:0000271">
    <property type="term" value="P:polysaccharide biosynthetic process"/>
    <property type="evidence" value="ECO:0007669"/>
    <property type="project" value="TreeGrafter"/>
</dbReference>
<feature type="transmembrane region" description="Helical" evidence="2">
    <location>
        <begin position="221"/>
        <end position="241"/>
    </location>
</feature>
<dbReference type="GO" id="GO:0016747">
    <property type="term" value="F:acyltransferase activity, transferring groups other than amino-acyl groups"/>
    <property type="evidence" value="ECO:0007669"/>
    <property type="project" value="InterPro"/>
</dbReference>
<feature type="transmembrane region" description="Helical" evidence="2">
    <location>
        <begin position="277"/>
        <end position="299"/>
    </location>
</feature>
<dbReference type="InterPro" id="IPR002656">
    <property type="entry name" value="Acyl_transf_3_dom"/>
</dbReference>
<dbReference type="PANTHER" id="PTHR23028:SF131">
    <property type="entry name" value="BLR2367 PROTEIN"/>
    <property type="match status" value="1"/>
</dbReference>
<feature type="region of interest" description="Disordered" evidence="1">
    <location>
        <begin position="352"/>
        <end position="378"/>
    </location>
</feature>
<evidence type="ECO:0000313" key="4">
    <source>
        <dbReference type="EMBL" id="MBB5716153.1"/>
    </source>
</evidence>
<name>A0A7W9EX35_9SPHN</name>
<feature type="domain" description="Acyltransferase 3" evidence="3">
    <location>
        <begin position="11"/>
        <end position="331"/>
    </location>
</feature>
<evidence type="ECO:0000256" key="2">
    <source>
        <dbReference type="SAM" id="Phobius"/>
    </source>
</evidence>
<dbReference type="InterPro" id="IPR050879">
    <property type="entry name" value="Acyltransferase_3"/>
</dbReference>
<dbReference type="AlphaFoldDB" id="A0A7W9EX35"/>
<feature type="transmembrane region" description="Helical" evidence="2">
    <location>
        <begin position="311"/>
        <end position="334"/>
    </location>
</feature>
<dbReference type="Proteomes" id="UP000546200">
    <property type="component" value="Unassembled WGS sequence"/>
</dbReference>
<organism evidence="4 5">
    <name type="scientific">Sphingomonas aerophila</name>
    <dbReference type="NCBI Taxonomy" id="1344948"/>
    <lineage>
        <taxon>Bacteria</taxon>
        <taxon>Pseudomonadati</taxon>
        <taxon>Pseudomonadota</taxon>
        <taxon>Alphaproteobacteria</taxon>
        <taxon>Sphingomonadales</taxon>
        <taxon>Sphingomonadaceae</taxon>
        <taxon>Sphingomonas</taxon>
    </lineage>
</organism>
<feature type="transmembrane region" description="Helical" evidence="2">
    <location>
        <begin position="247"/>
        <end position="265"/>
    </location>
</feature>
<reference evidence="4 5" key="1">
    <citation type="submission" date="2020-08" db="EMBL/GenBank/DDBJ databases">
        <title>Genomic Encyclopedia of Type Strains, Phase IV (KMG-IV): sequencing the most valuable type-strain genomes for metagenomic binning, comparative biology and taxonomic classification.</title>
        <authorList>
            <person name="Goeker M."/>
        </authorList>
    </citation>
    <scope>NUCLEOTIDE SEQUENCE [LARGE SCALE GENOMIC DNA]</scope>
    <source>
        <strain evidence="4 5">DSM 100044</strain>
    </source>
</reference>
<keyword evidence="2" id="KW-0812">Transmembrane</keyword>